<sequence>MRTYRSARPLAAGLAAGAMLLLAGCSSTLGDSSGGGDGGKDQSASGSCSLYPAARKSFDKAESLPTSWTGPTTGPKAAGGKFVVYVSTDERNGGAHGVGQGVREAAKAIGWRFQLIDGKGTVSDQAAALNQAVALKPDGIVLGSVDAAGQKDAIRRATAQGIEVVGWHSAARPGPIADPEVFTNLSTDPAVIGRATSDWVIATSHCRAGVVILTDSQYEIARLKADAMRKRIKECGECSMLETTEVPIADVSQRMPQLITSLVQRYKGKLTHVIGINDGYFDYTASSLRSAGVQPDRLHFGGQDGTKAAFQRIASGDYQQATVPEPLNLQGWQAVDELNRAFTGKKPSGFAPPVHVVVAGNVHKAGGDEGSYDPPNGYRDRYRAIWGR</sequence>
<name>A0ABN3FKW0_9ACTN</name>
<comment type="similarity">
    <text evidence="2">Belongs to the bacterial solute-binding protein 2 family.</text>
</comment>
<dbReference type="InterPro" id="IPR025997">
    <property type="entry name" value="SBP_2_dom"/>
</dbReference>
<dbReference type="InterPro" id="IPR050555">
    <property type="entry name" value="Bact_Solute-Bind_Prot2"/>
</dbReference>
<dbReference type="Proteomes" id="UP001500253">
    <property type="component" value="Unassembled WGS sequence"/>
</dbReference>
<dbReference type="Pfam" id="PF13407">
    <property type="entry name" value="Peripla_BP_4"/>
    <property type="match status" value="1"/>
</dbReference>
<comment type="caution">
    <text evidence="5">The sequence shown here is derived from an EMBL/GenBank/DDBJ whole genome shotgun (WGS) entry which is preliminary data.</text>
</comment>
<dbReference type="RefSeq" id="WP_346173581.1">
    <property type="nucleotide sequence ID" value="NZ_BAAASD010000004.1"/>
</dbReference>
<reference evidence="5 6" key="1">
    <citation type="journal article" date="2019" name="Int. J. Syst. Evol. Microbiol.">
        <title>The Global Catalogue of Microorganisms (GCM) 10K type strain sequencing project: providing services to taxonomists for standard genome sequencing and annotation.</title>
        <authorList>
            <consortium name="The Broad Institute Genomics Platform"/>
            <consortium name="The Broad Institute Genome Sequencing Center for Infectious Disease"/>
            <person name="Wu L."/>
            <person name="Ma J."/>
        </authorList>
    </citation>
    <scope>NUCLEOTIDE SEQUENCE [LARGE SCALE GENOMIC DNA]</scope>
    <source>
        <strain evidence="5 6">JCM 4316</strain>
    </source>
</reference>
<accession>A0ABN3FKW0</accession>
<gene>
    <name evidence="5" type="ORF">GCM10010246_13970</name>
</gene>
<feature type="signal peptide" evidence="3">
    <location>
        <begin position="1"/>
        <end position="23"/>
    </location>
</feature>
<evidence type="ECO:0000256" key="3">
    <source>
        <dbReference type="SAM" id="SignalP"/>
    </source>
</evidence>
<dbReference type="InterPro" id="IPR028082">
    <property type="entry name" value="Peripla_BP_I"/>
</dbReference>
<dbReference type="PANTHER" id="PTHR30036">
    <property type="entry name" value="D-XYLOSE-BINDING PERIPLASMIC PROTEIN"/>
    <property type="match status" value="1"/>
</dbReference>
<feature type="chain" id="PRO_5046417781" evidence="3">
    <location>
        <begin position="24"/>
        <end position="388"/>
    </location>
</feature>
<comment type="subcellular location">
    <subcellularLocation>
        <location evidence="1">Cell envelope</location>
    </subcellularLocation>
</comment>
<organism evidence="5 6">
    <name type="scientific">Streptomyces cuspidosporus</name>
    <dbReference type="NCBI Taxonomy" id="66882"/>
    <lineage>
        <taxon>Bacteria</taxon>
        <taxon>Bacillati</taxon>
        <taxon>Actinomycetota</taxon>
        <taxon>Actinomycetes</taxon>
        <taxon>Kitasatosporales</taxon>
        <taxon>Streptomycetaceae</taxon>
        <taxon>Streptomyces</taxon>
    </lineage>
</organism>
<evidence type="ECO:0000256" key="1">
    <source>
        <dbReference type="ARBA" id="ARBA00004196"/>
    </source>
</evidence>
<dbReference type="PROSITE" id="PS51257">
    <property type="entry name" value="PROKAR_LIPOPROTEIN"/>
    <property type="match status" value="1"/>
</dbReference>
<evidence type="ECO:0000259" key="4">
    <source>
        <dbReference type="Pfam" id="PF13407"/>
    </source>
</evidence>
<dbReference type="PANTHER" id="PTHR30036:SF7">
    <property type="entry name" value="ABC TRANSPORTER PERIPLASMIC-BINDING PROTEIN YPHF"/>
    <property type="match status" value="1"/>
</dbReference>
<dbReference type="EMBL" id="BAAASD010000004">
    <property type="protein sequence ID" value="GAA2331916.1"/>
    <property type="molecule type" value="Genomic_DNA"/>
</dbReference>
<evidence type="ECO:0000313" key="5">
    <source>
        <dbReference type="EMBL" id="GAA2331916.1"/>
    </source>
</evidence>
<evidence type="ECO:0000256" key="2">
    <source>
        <dbReference type="ARBA" id="ARBA00007639"/>
    </source>
</evidence>
<evidence type="ECO:0000313" key="6">
    <source>
        <dbReference type="Proteomes" id="UP001500253"/>
    </source>
</evidence>
<keyword evidence="3" id="KW-0732">Signal</keyword>
<protein>
    <submittedName>
        <fullName evidence="5">Substrate-binding domain-containing protein</fullName>
    </submittedName>
</protein>
<feature type="domain" description="Periplasmic binding protein" evidence="4">
    <location>
        <begin position="92"/>
        <end position="346"/>
    </location>
</feature>
<proteinExistence type="inferred from homology"/>
<dbReference type="Gene3D" id="3.40.50.2300">
    <property type="match status" value="2"/>
</dbReference>
<keyword evidence="6" id="KW-1185">Reference proteome</keyword>
<dbReference type="SUPFAM" id="SSF53822">
    <property type="entry name" value="Periplasmic binding protein-like I"/>
    <property type="match status" value="1"/>
</dbReference>